<keyword evidence="6 11" id="KW-0472">Membrane</keyword>
<keyword evidence="15" id="KW-1185">Reference proteome</keyword>
<dbReference type="SMART" id="SM00283">
    <property type="entry name" value="MA"/>
    <property type="match status" value="1"/>
</dbReference>
<evidence type="ECO:0000256" key="10">
    <source>
        <dbReference type="SAM" id="Coils"/>
    </source>
</evidence>
<dbReference type="Pfam" id="PF00672">
    <property type="entry name" value="HAMP"/>
    <property type="match status" value="1"/>
</dbReference>
<evidence type="ECO:0000256" key="4">
    <source>
        <dbReference type="ARBA" id="ARBA00022692"/>
    </source>
</evidence>
<dbReference type="GO" id="GO:0007165">
    <property type="term" value="P:signal transduction"/>
    <property type="evidence" value="ECO:0007669"/>
    <property type="project" value="UniProtKB-KW"/>
</dbReference>
<accession>L0K816</accession>
<feature type="domain" description="Methyl-accepting transducer" evidence="12">
    <location>
        <begin position="352"/>
        <end position="592"/>
    </location>
</feature>
<dbReference type="InterPro" id="IPR033479">
    <property type="entry name" value="dCache_1"/>
</dbReference>
<keyword evidence="10" id="KW-0175">Coiled coil</keyword>
<evidence type="ECO:0000256" key="9">
    <source>
        <dbReference type="PROSITE-ProRule" id="PRU00284"/>
    </source>
</evidence>
<dbReference type="CDD" id="cd06225">
    <property type="entry name" value="HAMP"/>
    <property type="match status" value="1"/>
</dbReference>
<evidence type="ECO:0000256" key="7">
    <source>
        <dbReference type="ARBA" id="ARBA00023224"/>
    </source>
</evidence>
<evidence type="ECO:0000256" key="6">
    <source>
        <dbReference type="ARBA" id="ARBA00023136"/>
    </source>
</evidence>
<feature type="coiled-coil region" evidence="10">
    <location>
        <begin position="577"/>
        <end position="611"/>
    </location>
</feature>
<dbReference type="eggNOG" id="COG0840">
    <property type="taxonomic scope" value="Bacteria"/>
</dbReference>
<dbReference type="Pfam" id="PF00015">
    <property type="entry name" value="MCPsignal"/>
    <property type="match status" value="1"/>
</dbReference>
<comment type="subcellular location">
    <subcellularLocation>
        <location evidence="1">Cell membrane</location>
        <topology evidence="1">Multi-pass membrane protein</topology>
    </subcellularLocation>
</comment>
<dbReference type="eggNOG" id="COG3290">
    <property type="taxonomic scope" value="Bacteria"/>
</dbReference>
<name>L0K816_HALHC</name>
<dbReference type="PROSITE" id="PS50885">
    <property type="entry name" value="HAMP"/>
    <property type="match status" value="1"/>
</dbReference>
<dbReference type="AlphaFoldDB" id="L0K816"/>
<dbReference type="InterPro" id="IPR029151">
    <property type="entry name" value="Sensor-like_sf"/>
</dbReference>
<dbReference type="Gene3D" id="1.10.287.950">
    <property type="entry name" value="Methyl-accepting chemotaxis protein"/>
    <property type="match status" value="1"/>
</dbReference>
<dbReference type="PANTHER" id="PTHR32089">
    <property type="entry name" value="METHYL-ACCEPTING CHEMOTAXIS PROTEIN MCPB"/>
    <property type="match status" value="1"/>
</dbReference>
<protein>
    <submittedName>
        <fullName evidence="14">Methyl-accepting chemotaxis protein</fullName>
    </submittedName>
</protein>
<organism evidence="14 15">
    <name type="scientific">Halobacteroides halobius (strain ATCC 35273 / DSM 5150 / MD-1)</name>
    <dbReference type="NCBI Taxonomy" id="748449"/>
    <lineage>
        <taxon>Bacteria</taxon>
        <taxon>Bacillati</taxon>
        <taxon>Bacillota</taxon>
        <taxon>Clostridia</taxon>
        <taxon>Halanaerobiales</taxon>
        <taxon>Halobacteroidaceae</taxon>
        <taxon>Halobacteroides</taxon>
    </lineage>
</organism>
<dbReference type="RefSeq" id="WP_015326416.1">
    <property type="nucleotide sequence ID" value="NC_019978.1"/>
</dbReference>
<keyword evidence="7 9" id="KW-0807">Transducer</keyword>
<dbReference type="CDD" id="cd11386">
    <property type="entry name" value="MCP_signal"/>
    <property type="match status" value="1"/>
</dbReference>
<dbReference type="InterPro" id="IPR004089">
    <property type="entry name" value="MCPsignal_dom"/>
</dbReference>
<dbReference type="CDD" id="cd12912">
    <property type="entry name" value="PDC2_MCP_like"/>
    <property type="match status" value="1"/>
</dbReference>
<evidence type="ECO:0000313" key="14">
    <source>
        <dbReference type="EMBL" id="AGB40690.1"/>
    </source>
</evidence>
<evidence type="ECO:0000256" key="11">
    <source>
        <dbReference type="SAM" id="Phobius"/>
    </source>
</evidence>
<dbReference type="InterPro" id="IPR003660">
    <property type="entry name" value="HAMP_dom"/>
</dbReference>
<dbReference type="SUPFAM" id="SSF103190">
    <property type="entry name" value="Sensory domain-like"/>
    <property type="match status" value="1"/>
</dbReference>
<dbReference type="Gene3D" id="3.30.450.20">
    <property type="entry name" value="PAS domain"/>
    <property type="match status" value="2"/>
</dbReference>
<dbReference type="KEGG" id="hhl:Halha_0717"/>
<dbReference type="STRING" id="748449.Halha_0717"/>
<feature type="transmembrane region" description="Helical" evidence="11">
    <location>
        <begin position="12"/>
        <end position="31"/>
    </location>
</feature>
<dbReference type="CDD" id="cd12914">
    <property type="entry name" value="PDC1_DGC_like"/>
    <property type="match status" value="1"/>
</dbReference>
<evidence type="ECO:0000256" key="5">
    <source>
        <dbReference type="ARBA" id="ARBA00022989"/>
    </source>
</evidence>
<dbReference type="Pfam" id="PF02743">
    <property type="entry name" value="dCache_1"/>
    <property type="match status" value="1"/>
</dbReference>
<evidence type="ECO:0000256" key="1">
    <source>
        <dbReference type="ARBA" id="ARBA00004651"/>
    </source>
</evidence>
<dbReference type="HOGENOM" id="CLU_000445_107_19_9"/>
<gene>
    <name evidence="14" type="ordered locus">Halha_0717</name>
</gene>
<dbReference type="EMBL" id="CP003359">
    <property type="protein sequence ID" value="AGB40690.1"/>
    <property type="molecule type" value="Genomic_DNA"/>
</dbReference>
<proteinExistence type="inferred from homology"/>
<feature type="domain" description="HAMP" evidence="13">
    <location>
        <begin position="302"/>
        <end position="354"/>
    </location>
</feature>
<keyword evidence="3" id="KW-0145">Chemotaxis</keyword>
<evidence type="ECO:0000313" key="15">
    <source>
        <dbReference type="Proteomes" id="UP000010880"/>
    </source>
</evidence>
<evidence type="ECO:0000256" key="8">
    <source>
        <dbReference type="ARBA" id="ARBA00029447"/>
    </source>
</evidence>
<reference evidence="15" key="1">
    <citation type="submission" date="2012-02" db="EMBL/GenBank/DDBJ databases">
        <title>The complete genome of Halobacteroides halobius DSM 5150.</title>
        <authorList>
            <person name="Lucas S."/>
            <person name="Copeland A."/>
            <person name="Lapidus A."/>
            <person name="Glavina del Rio T."/>
            <person name="Dalin E."/>
            <person name="Tice H."/>
            <person name="Bruce D."/>
            <person name="Goodwin L."/>
            <person name="Pitluck S."/>
            <person name="Peters L."/>
            <person name="Mikhailova N."/>
            <person name="Gu W."/>
            <person name="Kyrpides N."/>
            <person name="Mavromatis K."/>
            <person name="Ivanova N."/>
            <person name="Brettin T."/>
            <person name="Detter J.C."/>
            <person name="Han C."/>
            <person name="Larimer F."/>
            <person name="Land M."/>
            <person name="Hauser L."/>
            <person name="Markowitz V."/>
            <person name="Cheng J.-F."/>
            <person name="Hugenholtz P."/>
            <person name="Woyke T."/>
            <person name="Wu D."/>
            <person name="Tindall B."/>
            <person name="Pomrenke H."/>
            <person name="Brambilla E."/>
            <person name="Klenk H.-P."/>
            <person name="Eisen J.A."/>
        </authorList>
    </citation>
    <scope>NUCLEOTIDE SEQUENCE [LARGE SCALE GENOMIC DNA]</scope>
    <source>
        <strain evidence="15">ATCC 35273 / DSM 5150 / MD-1</strain>
    </source>
</reference>
<keyword evidence="5 11" id="KW-1133">Transmembrane helix</keyword>
<dbReference type="Proteomes" id="UP000010880">
    <property type="component" value="Chromosome"/>
</dbReference>
<evidence type="ECO:0000259" key="13">
    <source>
        <dbReference type="PROSITE" id="PS50885"/>
    </source>
</evidence>
<dbReference type="OrthoDB" id="9762005at2"/>
<comment type="similarity">
    <text evidence="8">Belongs to the methyl-accepting chemotaxis (MCP) protein family.</text>
</comment>
<dbReference type="PROSITE" id="PS50111">
    <property type="entry name" value="CHEMOTAXIS_TRANSDUC_2"/>
    <property type="match status" value="1"/>
</dbReference>
<keyword evidence="2" id="KW-1003">Cell membrane</keyword>
<evidence type="ECO:0000256" key="2">
    <source>
        <dbReference type="ARBA" id="ARBA00022475"/>
    </source>
</evidence>
<evidence type="ECO:0000259" key="12">
    <source>
        <dbReference type="PROSITE" id="PS50111"/>
    </source>
</evidence>
<dbReference type="GO" id="GO:0005886">
    <property type="term" value="C:plasma membrane"/>
    <property type="evidence" value="ECO:0007669"/>
    <property type="project" value="UniProtKB-SubCell"/>
</dbReference>
<dbReference type="GO" id="GO:0006935">
    <property type="term" value="P:chemotaxis"/>
    <property type="evidence" value="ECO:0007669"/>
    <property type="project" value="UniProtKB-KW"/>
</dbReference>
<keyword evidence="4 11" id="KW-0812">Transmembrane</keyword>
<sequence length="624" mass="68233">MLSKLNLKQKLMISMIALAVIPVLISGIISYTRNRNLIKEQVIKENELLANQLAKRVQEKMSVLTKTVNVIADLEGIESMKNKKHQQIFNKFKQKYPIFQYLYVTNEEGQLITFSADTDQLGNDFSHRSWFKGAMRGYSYISNAHISTTTKSLCLTISTPIKNNNGQITGVLGADISLMALQSMVTGVKLGQAGQVYLTDSQGVVIVHPNYKDMVLKQVKKEELKPVQKALAGKVGTITYVTNKGTEMLATYEPLQRLNWALVAQQPTGVAFKVLKENLFSKLLTILVATLLAVGISTWLAHNFSQPILKLVGAMRQKARGDLTVDLNLDRDDELGMLANTFSQGTEQHRKLVSDLLDTIDNLSAYSEELSASAEEGNAIIEANDQNLSEVSAGVEQISASSQEVSGLAQEANSQTKIGSQNIQETVSSMEEINQAVEETVKVLNSLDNKSQQISKIVELIQNIAEQTNLLALNAAIEAARADSTSKNAGQGFAVVADEIRELAEETAQATNQIEDLIKETQDKSSAGLESINQVEAKVKEGKEVAQETGAVFDEIEAAIENTSSQMEEIAVVAQELAQNSEQAKSASQEINSMSDEITNSSQELAQMAEKLQGLVAKFKVEQS</sequence>
<feature type="transmembrane region" description="Helical" evidence="11">
    <location>
        <begin position="283"/>
        <end position="301"/>
    </location>
</feature>
<dbReference type="SMART" id="SM00304">
    <property type="entry name" value="HAMP"/>
    <property type="match status" value="2"/>
</dbReference>
<dbReference type="SUPFAM" id="SSF58104">
    <property type="entry name" value="Methyl-accepting chemotaxis protein (MCP) signaling domain"/>
    <property type="match status" value="1"/>
</dbReference>
<dbReference type="PANTHER" id="PTHR32089:SF112">
    <property type="entry name" value="LYSOZYME-LIKE PROTEIN-RELATED"/>
    <property type="match status" value="1"/>
</dbReference>
<evidence type="ECO:0000256" key="3">
    <source>
        <dbReference type="ARBA" id="ARBA00022500"/>
    </source>
</evidence>